<reference evidence="4 5" key="1">
    <citation type="submission" date="2020-04" db="EMBL/GenBank/DDBJ databases">
        <title>Perkinsus olseni comparative genomics.</title>
        <authorList>
            <person name="Bogema D.R."/>
        </authorList>
    </citation>
    <scope>NUCLEOTIDE SEQUENCE [LARGE SCALE GENOMIC DNA]</scope>
    <source>
        <strain evidence="3">ATCC PRA-205</strain>
        <strain evidence="2 4">ATCC PRA-207</strain>
    </source>
</reference>
<keyword evidence="4" id="KW-1185">Reference proteome</keyword>
<dbReference type="Proteomes" id="UP000574390">
    <property type="component" value="Unassembled WGS sequence"/>
</dbReference>
<dbReference type="EMBL" id="JABANO010020056">
    <property type="protein sequence ID" value="KAF4729117.1"/>
    <property type="molecule type" value="Genomic_DNA"/>
</dbReference>
<dbReference type="Proteomes" id="UP000553632">
    <property type="component" value="Unassembled WGS sequence"/>
</dbReference>
<protein>
    <submittedName>
        <fullName evidence="2">Uncharacterized protein</fullName>
    </submittedName>
</protein>
<evidence type="ECO:0000313" key="2">
    <source>
        <dbReference type="EMBL" id="KAF4729117.1"/>
    </source>
</evidence>
<accession>A0A7J6S8E3</accession>
<dbReference type="EMBL" id="JABANM010012691">
    <property type="protein sequence ID" value="KAF4735575.1"/>
    <property type="molecule type" value="Genomic_DNA"/>
</dbReference>
<name>A0A7J6S8E3_PEROL</name>
<organism evidence="2 4">
    <name type="scientific">Perkinsus olseni</name>
    <name type="common">Perkinsus atlanticus</name>
    <dbReference type="NCBI Taxonomy" id="32597"/>
    <lineage>
        <taxon>Eukaryota</taxon>
        <taxon>Sar</taxon>
        <taxon>Alveolata</taxon>
        <taxon>Perkinsozoa</taxon>
        <taxon>Perkinsea</taxon>
        <taxon>Perkinsida</taxon>
        <taxon>Perkinsidae</taxon>
        <taxon>Perkinsus</taxon>
    </lineage>
</organism>
<feature type="compositionally biased region" description="Basic and acidic residues" evidence="1">
    <location>
        <begin position="14"/>
        <end position="23"/>
    </location>
</feature>
<evidence type="ECO:0000313" key="5">
    <source>
        <dbReference type="Proteomes" id="UP000574390"/>
    </source>
</evidence>
<sequence length="160" mass="17803">MNKAPPPYVLDGTRQCRDDTREGGEEDLATHITRLCSSLGTTTMCTRAIPRDTTADDMNSVAVQWVHSQQFCSVPSSDTLWERRLASPSRNTTLAPALLQETTSPLVVSSDDRISKAKYATRHFLEFFGRKEGIPATHIVGQEQFDARIYEMASRAAKPD</sequence>
<comment type="caution">
    <text evidence="2">The sequence shown here is derived from an EMBL/GenBank/DDBJ whole genome shotgun (WGS) entry which is preliminary data.</text>
</comment>
<feature type="non-terminal residue" evidence="2">
    <location>
        <position position="160"/>
    </location>
</feature>
<proteinExistence type="predicted"/>
<feature type="region of interest" description="Disordered" evidence="1">
    <location>
        <begin position="1"/>
        <end position="24"/>
    </location>
</feature>
<dbReference type="AlphaFoldDB" id="A0A7J6S8E3"/>
<evidence type="ECO:0000313" key="4">
    <source>
        <dbReference type="Proteomes" id="UP000553632"/>
    </source>
</evidence>
<evidence type="ECO:0000256" key="1">
    <source>
        <dbReference type="SAM" id="MobiDB-lite"/>
    </source>
</evidence>
<evidence type="ECO:0000313" key="3">
    <source>
        <dbReference type="EMBL" id="KAF4735575.1"/>
    </source>
</evidence>
<gene>
    <name evidence="3" type="ORF">FOZ62_012184</name>
    <name evidence="2" type="ORF">FOZ63_013464</name>
</gene>